<dbReference type="GeneID" id="105428420"/>
<reference evidence="2" key="1">
    <citation type="submission" date="2025-08" db="UniProtKB">
        <authorList>
            <consortium name="RefSeq"/>
        </authorList>
    </citation>
    <scope>IDENTIFICATION</scope>
</reference>
<proteinExistence type="predicted"/>
<protein>
    <submittedName>
        <fullName evidence="2">Uncharacterized protein LOC105428420 isoform X2</fullName>
    </submittedName>
</protein>
<name>A0A6I9WI89_9HYME</name>
<evidence type="ECO:0000313" key="2">
    <source>
        <dbReference type="RefSeq" id="XP_011639041.1"/>
    </source>
</evidence>
<evidence type="ECO:0000313" key="1">
    <source>
        <dbReference type="Proteomes" id="UP000504615"/>
    </source>
</evidence>
<sequence>MVLLAIRTIFAIFRKRKVAAVSFQRIIGTTRDTDLRALRETQSLPQGFFAFNLTVFLPQDMRRGNFGE</sequence>
<dbReference type="RefSeq" id="XP_011639041.1">
    <property type="nucleotide sequence ID" value="XM_011640739.2"/>
</dbReference>
<keyword evidence="1" id="KW-1185">Reference proteome</keyword>
<accession>A0A6I9WI89</accession>
<gene>
    <name evidence="2" type="primary">LOC105428420</name>
</gene>
<organism evidence="1 2">
    <name type="scientific">Pogonomyrmex barbatus</name>
    <name type="common">red harvester ant</name>
    <dbReference type="NCBI Taxonomy" id="144034"/>
    <lineage>
        <taxon>Eukaryota</taxon>
        <taxon>Metazoa</taxon>
        <taxon>Ecdysozoa</taxon>
        <taxon>Arthropoda</taxon>
        <taxon>Hexapoda</taxon>
        <taxon>Insecta</taxon>
        <taxon>Pterygota</taxon>
        <taxon>Neoptera</taxon>
        <taxon>Endopterygota</taxon>
        <taxon>Hymenoptera</taxon>
        <taxon>Apocrita</taxon>
        <taxon>Aculeata</taxon>
        <taxon>Formicoidea</taxon>
        <taxon>Formicidae</taxon>
        <taxon>Myrmicinae</taxon>
        <taxon>Pogonomyrmex</taxon>
    </lineage>
</organism>
<dbReference type="Proteomes" id="UP000504615">
    <property type="component" value="Unplaced"/>
</dbReference>
<dbReference type="AlphaFoldDB" id="A0A6I9WI89"/>